<dbReference type="InterPro" id="IPR027484">
    <property type="entry name" value="PInositol-4-P-5-kinase_N"/>
</dbReference>
<dbReference type="SUPFAM" id="SSF46785">
    <property type="entry name" value="Winged helix' DNA-binding domain"/>
    <property type="match status" value="1"/>
</dbReference>
<keyword evidence="16" id="KW-0472">Membrane</keyword>
<dbReference type="Gene3D" id="3.30.810.10">
    <property type="entry name" value="2-Layer Sandwich"/>
    <property type="match status" value="1"/>
</dbReference>
<dbReference type="InterPro" id="IPR027409">
    <property type="entry name" value="GroEL-like_apical_dom_sf"/>
</dbReference>
<keyword evidence="11 29" id="KW-0418">Kinase</keyword>
<dbReference type="SMART" id="SM00064">
    <property type="entry name" value="FYVE"/>
    <property type="match status" value="1"/>
</dbReference>
<dbReference type="GO" id="GO:0031901">
    <property type="term" value="C:early endosome membrane"/>
    <property type="evidence" value="ECO:0007669"/>
    <property type="project" value="UniProtKB-SubCell"/>
</dbReference>
<dbReference type="InterPro" id="IPR000306">
    <property type="entry name" value="Znf_FYVE"/>
</dbReference>
<dbReference type="EC" id="2.7.11.1" evidence="4"/>
<dbReference type="GO" id="GO:0016308">
    <property type="term" value="F:1-phosphatidylinositol-4-phosphate 5-kinase activity"/>
    <property type="evidence" value="ECO:0007669"/>
    <property type="project" value="UniProtKB-ARBA"/>
</dbReference>
<dbReference type="GO" id="GO:0031902">
    <property type="term" value="C:late endosome membrane"/>
    <property type="evidence" value="ECO:0007669"/>
    <property type="project" value="UniProtKB-SubCell"/>
</dbReference>
<keyword evidence="13 29" id="KW-0067">ATP-binding</keyword>
<dbReference type="Pfam" id="PF01363">
    <property type="entry name" value="FYVE"/>
    <property type="match status" value="1"/>
</dbReference>
<dbReference type="FunFam" id="3.50.7.10:FF:000007">
    <property type="entry name" value="1-phosphatidylinositol 3-phosphate 5-kinase isoform X1"/>
    <property type="match status" value="1"/>
</dbReference>
<feature type="region of interest" description="Disordered" evidence="30">
    <location>
        <begin position="1"/>
        <end position="67"/>
    </location>
</feature>
<evidence type="ECO:0000256" key="25">
    <source>
        <dbReference type="ARBA" id="ARBA00077223"/>
    </source>
</evidence>
<evidence type="ECO:0000256" key="27">
    <source>
        <dbReference type="ARBA" id="ARBA00081348"/>
    </source>
</evidence>
<evidence type="ECO:0000256" key="20">
    <source>
        <dbReference type="ARBA" id="ARBA00050945"/>
    </source>
</evidence>
<evidence type="ECO:0000256" key="17">
    <source>
        <dbReference type="ARBA" id="ARBA00023329"/>
    </source>
</evidence>
<evidence type="ECO:0000256" key="4">
    <source>
        <dbReference type="ARBA" id="ARBA00012513"/>
    </source>
</evidence>
<keyword evidence="5" id="KW-0597">Phosphoprotein</keyword>
<feature type="compositionally biased region" description="Polar residues" evidence="30">
    <location>
        <begin position="1641"/>
        <end position="1650"/>
    </location>
</feature>
<dbReference type="InterPro" id="IPR027483">
    <property type="entry name" value="PInositol-4-P-4/5-kinase_C_sf"/>
</dbReference>
<evidence type="ECO:0000256" key="30">
    <source>
        <dbReference type="SAM" id="MobiDB-lite"/>
    </source>
</evidence>
<feature type="compositionally biased region" description="Polar residues" evidence="30">
    <location>
        <begin position="1"/>
        <end position="30"/>
    </location>
</feature>
<evidence type="ECO:0000256" key="2">
    <source>
        <dbReference type="ARBA" id="ARBA00004633"/>
    </source>
</evidence>
<comment type="subunit">
    <text evidence="22">Component of the PI(3,5)P2 regulatory complex/PAS complex, at least composed of PIKFYVE, FIG4 and VAC14. VAC14 nucleates the assembly of the complex and serves as a scaffold by pentamerizing into a star-shaped structure, which can bind a single copy each of PIKFYVE and FIG4 and coordinates their activities. Interacts (via chaperonin-like domain) with RABEPK; the interaction recruits RABEPK to the endosomal membrane. Interacts with SPAG9. Interacts with EGFR.</text>
</comment>
<evidence type="ECO:0000256" key="10">
    <source>
        <dbReference type="ARBA" id="ARBA00022771"/>
    </source>
</evidence>
<dbReference type="GO" id="GO:0005524">
    <property type="term" value="F:ATP binding"/>
    <property type="evidence" value="ECO:0007669"/>
    <property type="project" value="UniProtKB-UniRule"/>
</dbReference>
<dbReference type="PROSITE" id="PS50186">
    <property type="entry name" value="DEP"/>
    <property type="match status" value="1"/>
</dbReference>
<feature type="region of interest" description="Disordered" evidence="30">
    <location>
        <begin position="1627"/>
        <end position="1665"/>
    </location>
</feature>
<evidence type="ECO:0000256" key="6">
    <source>
        <dbReference type="ARBA" id="ARBA00022679"/>
    </source>
</evidence>
<evidence type="ECO:0000256" key="24">
    <source>
        <dbReference type="ARBA" id="ARBA00076918"/>
    </source>
</evidence>
<dbReference type="CDD" id="cd17300">
    <property type="entry name" value="PIPKc_PIKfyve"/>
    <property type="match status" value="1"/>
</dbReference>
<keyword evidence="7" id="KW-0479">Metal-binding</keyword>
<keyword evidence="6 29" id="KW-0808">Transferase</keyword>
<evidence type="ECO:0000256" key="5">
    <source>
        <dbReference type="ARBA" id="ARBA00022553"/>
    </source>
</evidence>
<feature type="region of interest" description="Disordered" evidence="30">
    <location>
        <begin position="919"/>
        <end position="943"/>
    </location>
</feature>
<keyword evidence="17" id="KW-0968">Cytoplasmic vesicle</keyword>
<evidence type="ECO:0000256" key="21">
    <source>
        <dbReference type="ARBA" id="ARBA00052820"/>
    </source>
</evidence>
<dbReference type="InterPro" id="IPR011011">
    <property type="entry name" value="Znf_FYVE_PHD"/>
</dbReference>
<dbReference type="GO" id="GO:0030670">
    <property type="term" value="C:phagocytic vesicle membrane"/>
    <property type="evidence" value="ECO:0007669"/>
    <property type="project" value="UniProtKB-SubCell"/>
</dbReference>
<feature type="domain" description="DEP" evidence="32">
    <location>
        <begin position="337"/>
        <end position="409"/>
    </location>
</feature>
<evidence type="ECO:0000256" key="16">
    <source>
        <dbReference type="ARBA" id="ARBA00023136"/>
    </source>
</evidence>
<evidence type="ECO:0000256" key="28">
    <source>
        <dbReference type="PROSITE-ProRule" id="PRU00091"/>
    </source>
</evidence>
<evidence type="ECO:0000256" key="18">
    <source>
        <dbReference type="ARBA" id="ARBA00046301"/>
    </source>
</evidence>
<dbReference type="Gene3D" id="3.50.7.10">
    <property type="entry name" value="GroEL"/>
    <property type="match status" value="1"/>
</dbReference>
<feature type="compositionally biased region" description="Basic and acidic residues" evidence="30">
    <location>
        <begin position="455"/>
        <end position="464"/>
    </location>
</feature>
<dbReference type="SMART" id="SM00330">
    <property type="entry name" value="PIPKc"/>
    <property type="match status" value="1"/>
</dbReference>
<dbReference type="FunFam" id="1.10.10.10:FF:000206">
    <property type="entry name" value="1-phosphatidylinositol 3-phosphate 5-kinase isoform X1"/>
    <property type="match status" value="1"/>
</dbReference>
<dbReference type="FunFam" id="3.30.800.10:FF:000004">
    <property type="entry name" value="1-phosphatidylinositol 3-phosphate 5-kinase isoform X1"/>
    <property type="match status" value="1"/>
</dbReference>
<reference evidence="34" key="1">
    <citation type="submission" date="2015-03" db="EMBL/GenBank/DDBJ databases">
        <title>Different light-mediated pathways in the principle and secondary eyes of a spider and the eyes of an onychophoran.</title>
        <authorList>
            <person name="Samadi L."/>
            <person name="Schmid A."/>
            <person name="Eriksson B.J."/>
        </authorList>
    </citation>
    <scope>NUCLEOTIDE SEQUENCE</scope>
    <source>
        <strain evidence="34">Ek4</strain>
    </source>
</reference>
<dbReference type="GO" id="GO:0008104">
    <property type="term" value="P:intracellular protein localization"/>
    <property type="evidence" value="ECO:0007669"/>
    <property type="project" value="UniProtKB-ARBA"/>
</dbReference>
<evidence type="ECO:0000256" key="13">
    <source>
        <dbReference type="ARBA" id="ARBA00022840"/>
    </source>
</evidence>
<dbReference type="GO" id="GO:0004674">
    <property type="term" value="F:protein serine/threonine kinase activity"/>
    <property type="evidence" value="ECO:0007669"/>
    <property type="project" value="UniProtKB-EC"/>
</dbReference>
<evidence type="ECO:0000256" key="9">
    <source>
        <dbReference type="ARBA" id="ARBA00022753"/>
    </source>
</evidence>
<evidence type="ECO:0000256" key="14">
    <source>
        <dbReference type="ARBA" id="ARBA00022990"/>
    </source>
</evidence>
<evidence type="ECO:0000259" key="32">
    <source>
        <dbReference type="PROSITE" id="PS50186"/>
    </source>
</evidence>
<comment type="catalytic activity">
    <reaction evidence="19">
        <text>L-seryl-[protein] + ATP = O-phospho-L-seryl-[protein] + ADP + H(+)</text>
        <dbReference type="Rhea" id="RHEA:17989"/>
        <dbReference type="Rhea" id="RHEA-COMP:9863"/>
        <dbReference type="Rhea" id="RHEA-COMP:11604"/>
        <dbReference type="ChEBI" id="CHEBI:15378"/>
        <dbReference type="ChEBI" id="CHEBI:29999"/>
        <dbReference type="ChEBI" id="CHEBI:30616"/>
        <dbReference type="ChEBI" id="CHEBI:83421"/>
        <dbReference type="ChEBI" id="CHEBI:456216"/>
        <dbReference type="EC" id="2.7.11.1"/>
    </reaction>
    <physiologicalReaction direction="left-to-right" evidence="19">
        <dbReference type="Rhea" id="RHEA:17990"/>
    </physiologicalReaction>
</comment>
<dbReference type="InterPro" id="IPR017455">
    <property type="entry name" value="Znf_FYVE-rel"/>
</dbReference>
<dbReference type="SUPFAM" id="SSF52029">
    <property type="entry name" value="GroEL apical domain-like"/>
    <property type="match status" value="1"/>
</dbReference>
<keyword evidence="10 28" id="KW-0863">Zinc-finger</keyword>
<dbReference type="SUPFAM" id="SSF57903">
    <property type="entry name" value="FYVE/PHD zinc finger"/>
    <property type="match status" value="1"/>
</dbReference>
<evidence type="ECO:0000259" key="31">
    <source>
        <dbReference type="PROSITE" id="PS50178"/>
    </source>
</evidence>
<dbReference type="InterPro" id="IPR002498">
    <property type="entry name" value="PInositol-4-P-4/5-kinase_core"/>
</dbReference>
<dbReference type="GO" id="GO:0046488">
    <property type="term" value="P:phosphatidylinositol metabolic process"/>
    <property type="evidence" value="ECO:0007669"/>
    <property type="project" value="UniProtKB-UniRule"/>
</dbReference>
<dbReference type="PANTHER" id="PTHR46715:SF1">
    <property type="entry name" value="1-PHOSPHATIDYLINOSITOL 3-PHOSPHATE 5-KINASE"/>
    <property type="match status" value="1"/>
</dbReference>
<evidence type="ECO:0000256" key="19">
    <source>
        <dbReference type="ARBA" id="ARBA00048977"/>
    </source>
</evidence>
<dbReference type="GO" id="GO:1903426">
    <property type="term" value="P:regulation of reactive oxygen species biosynthetic process"/>
    <property type="evidence" value="ECO:0007669"/>
    <property type="project" value="UniProtKB-ARBA"/>
</dbReference>
<dbReference type="GO" id="GO:0000139">
    <property type="term" value="C:Golgi membrane"/>
    <property type="evidence" value="ECO:0007669"/>
    <property type="project" value="UniProtKB-ARBA"/>
</dbReference>
<dbReference type="GO" id="GO:0052810">
    <property type="term" value="F:1-phosphatidylinositol-5-kinase activity"/>
    <property type="evidence" value="ECO:0007669"/>
    <property type="project" value="UniProtKB-ARBA"/>
</dbReference>
<evidence type="ECO:0000256" key="8">
    <source>
        <dbReference type="ARBA" id="ARBA00022741"/>
    </source>
</evidence>
<gene>
    <name evidence="34" type="primary">Eka-PIP kinase</name>
</gene>
<evidence type="ECO:0000256" key="1">
    <source>
        <dbReference type="ARBA" id="ARBA00004220"/>
    </source>
</evidence>
<organism evidence="34">
    <name type="scientific">Euperipatoides kanangrensis</name>
    <dbReference type="NCBI Taxonomy" id="488523"/>
    <lineage>
        <taxon>Eukaryota</taxon>
        <taxon>Metazoa</taxon>
        <taxon>Ecdysozoa</taxon>
        <taxon>Onychophora</taxon>
        <taxon>Udeonychophora</taxon>
        <taxon>Euonychophora</taxon>
        <taxon>Peripatopsidae</taxon>
        <taxon>Euperipatoides</taxon>
    </lineage>
</organism>
<evidence type="ECO:0000256" key="15">
    <source>
        <dbReference type="ARBA" id="ARBA00023098"/>
    </source>
</evidence>
<keyword evidence="15" id="KW-0443">Lipid metabolism</keyword>
<feature type="domain" description="PIPK" evidence="33">
    <location>
        <begin position="1803"/>
        <end position="2137"/>
    </location>
</feature>
<protein>
    <recommendedName>
        <fullName evidence="23">1-phosphatidylinositol 3-phosphate 5-kinase</fullName>
        <ecNumber evidence="3">2.7.1.150</ecNumber>
        <ecNumber evidence="4">2.7.11.1</ecNumber>
    </recommendedName>
    <alternativeName>
        <fullName evidence="26">FYVE finger-containing phosphoinositide kinase</fullName>
    </alternativeName>
    <alternativeName>
        <fullName evidence="27">PIKfyve</fullName>
    </alternativeName>
    <alternativeName>
        <fullName evidence="25">Phosphatidylinositol 3-phosphate 5-kinase type III</fullName>
    </alternativeName>
    <alternativeName>
        <fullName evidence="24">Serine-protein kinase PIKFYVE</fullName>
    </alternativeName>
</protein>
<feature type="compositionally biased region" description="Polar residues" evidence="30">
    <location>
        <begin position="1763"/>
        <end position="1784"/>
    </location>
</feature>
<dbReference type="Gene3D" id="3.30.40.10">
    <property type="entry name" value="Zinc/RING finger domain, C3HC4 (zinc finger)"/>
    <property type="match status" value="1"/>
</dbReference>
<dbReference type="GO" id="GO:0000285">
    <property type="term" value="F:1-phosphatidylinositol-3-phosphate 5-kinase activity"/>
    <property type="evidence" value="ECO:0007669"/>
    <property type="project" value="UniProtKB-EC"/>
</dbReference>
<keyword evidence="8 29" id="KW-0547">Nucleotide-binding</keyword>
<dbReference type="InterPro" id="IPR013083">
    <property type="entry name" value="Znf_RING/FYVE/PHD"/>
</dbReference>
<dbReference type="GO" id="GO:0090385">
    <property type="term" value="P:phagosome-lysosome fusion"/>
    <property type="evidence" value="ECO:0007669"/>
    <property type="project" value="TreeGrafter"/>
</dbReference>
<dbReference type="Gene3D" id="3.30.800.10">
    <property type="entry name" value="Phosphatidylinositol Phosphate Kinase II Beta"/>
    <property type="match status" value="1"/>
</dbReference>
<evidence type="ECO:0000256" key="29">
    <source>
        <dbReference type="PROSITE-ProRule" id="PRU00781"/>
    </source>
</evidence>
<dbReference type="Pfam" id="PF00118">
    <property type="entry name" value="Cpn60_TCP1"/>
    <property type="match status" value="1"/>
</dbReference>
<dbReference type="EMBL" id="LN830733">
    <property type="protein sequence ID" value="CFW94242.1"/>
    <property type="molecule type" value="mRNA"/>
</dbReference>
<dbReference type="InterPro" id="IPR043548">
    <property type="entry name" value="PIKfyve"/>
</dbReference>
<name>A0A0F7VKH6_9BILA</name>
<dbReference type="InterPro" id="IPR036390">
    <property type="entry name" value="WH_DNA-bd_sf"/>
</dbReference>
<feature type="region of interest" description="Disordered" evidence="30">
    <location>
        <begin position="419"/>
        <end position="499"/>
    </location>
</feature>
<dbReference type="CDD" id="cd15725">
    <property type="entry name" value="FYVE_PIKfyve_Fab1"/>
    <property type="match status" value="1"/>
</dbReference>
<feature type="region of interest" description="Disordered" evidence="30">
    <location>
        <begin position="1742"/>
        <end position="1784"/>
    </location>
</feature>
<dbReference type="Pfam" id="PF01504">
    <property type="entry name" value="PIP5K"/>
    <property type="match status" value="1"/>
</dbReference>
<dbReference type="SUPFAM" id="SSF56104">
    <property type="entry name" value="SAICAR synthase-like"/>
    <property type="match status" value="1"/>
</dbReference>
<evidence type="ECO:0000256" key="12">
    <source>
        <dbReference type="ARBA" id="ARBA00022833"/>
    </source>
</evidence>
<evidence type="ECO:0000259" key="33">
    <source>
        <dbReference type="PROSITE" id="PS51455"/>
    </source>
</evidence>
<keyword evidence="12" id="KW-0862">Zinc</keyword>
<dbReference type="InterPro" id="IPR036388">
    <property type="entry name" value="WH-like_DNA-bd_sf"/>
</dbReference>
<dbReference type="GO" id="GO:0008270">
    <property type="term" value="F:zinc ion binding"/>
    <property type="evidence" value="ECO:0007669"/>
    <property type="project" value="UniProtKB-KW"/>
</dbReference>
<feature type="domain" description="FYVE-type" evidence="31">
    <location>
        <begin position="159"/>
        <end position="214"/>
    </location>
</feature>
<dbReference type="PANTHER" id="PTHR46715">
    <property type="entry name" value="1-PHOSPHATIDYLINOSITOL 3-PHOSPHATE 5-KINASE"/>
    <property type="match status" value="1"/>
</dbReference>
<dbReference type="Pfam" id="PF00610">
    <property type="entry name" value="DEP"/>
    <property type="match status" value="1"/>
</dbReference>
<accession>A0A0F7VKH6</accession>
<dbReference type="FunFam" id="3.30.40.10:FF:000057">
    <property type="entry name" value="1-phosphatidylinositol 3-phosphate 5-kinase isoform X1"/>
    <property type="match status" value="1"/>
</dbReference>
<dbReference type="InterPro" id="IPR002423">
    <property type="entry name" value="Cpn60/GroEL/TCP-1"/>
</dbReference>
<dbReference type="PROSITE" id="PS50178">
    <property type="entry name" value="ZF_FYVE"/>
    <property type="match status" value="1"/>
</dbReference>
<feature type="compositionally biased region" description="Low complexity" evidence="30">
    <location>
        <begin position="419"/>
        <end position="428"/>
    </location>
</feature>
<evidence type="ECO:0000256" key="26">
    <source>
        <dbReference type="ARBA" id="ARBA00077675"/>
    </source>
</evidence>
<evidence type="ECO:0000256" key="23">
    <source>
        <dbReference type="ARBA" id="ARBA00071350"/>
    </source>
</evidence>
<dbReference type="GO" id="GO:0032438">
    <property type="term" value="P:melanosome organization"/>
    <property type="evidence" value="ECO:0007669"/>
    <property type="project" value="UniProtKB-ARBA"/>
</dbReference>
<dbReference type="GO" id="GO:0035556">
    <property type="term" value="P:intracellular signal transduction"/>
    <property type="evidence" value="ECO:0007669"/>
    <property type="project" value="InterPro"/>
</dbReference>
<evidence type="ECO:0000256" key="22">
    <source>
        <dbReference type="ARBA" id="ARBA00065580"/>
    </source>
</evidence>
<feature type="compositionally biased region" description="Polar residues" evidence="30">
    <location>
        <begin position="1742"/>
        <end position="1753"/>
    </location>
</feature>
<dbReference type="InterPro" id="IPR000591">
    <property type="entry name" value="DEP_dom"/>
</dbReference>
<sequence>MTSKWNISGQIPDENMSSLTEFAPLSSDSRPQGPGFSFAKFFRKSRENSRENSPSHSRVHATIPEDEISDLLDNATEEILTVTEDGFEQRESSTTISRKDNIPFAAAEDINPKMSVGKDILYTRTLTSVLRRISNILDRRSSTPQAYKDSDFKQYWMPDSNCKECYDCGDKFTTFRRRHHCRVCGQIFCSRCCNQEIPGKLMGYTGELRVCKYCCKVVLGYIQSAEATPEAASDLRSLQEEIYNRLEGSETISDSSSQETFTRRALRRKTSLGFREEDFAKLRFGSNPDIPSMSSSGLFDITPQTEFNTEEQMLHERKILIQDSTQLKSLWLQIQHPVNGVEMQNHRLRLRTYPNCLVGSELVDWLISQNKASSRAQSVVIGQALVDAKYLECVSNQDQVFRDEYAFYRPIIISNCESPAESTSASEQTESHEEDEPLWFKEIRSMEEEETDENESAKTHRKSDWVSQNNTEEVYKKDISIANKESTGEESPKLEDESYLPKSNSTFYLELDVDESKVSVRAKKSLDAKRYDRNSKEANRSTDSYKVFQDTSHLTINEDFLLGALFANVDTYEDPEDFVISKSWFHRELHVENGEQLAFERFSRAYKNHVLSLVKQLLSSSNLSSSWADIIVPLVKKVSETVRPDVRHENDDMDIRQYVSFKKIPGGSKRDCNIINGVVCSKNLAHKKMLLQIQSPKILLLGSALEYQRVENKLSSIDPVILQEHEYLKNCAAKVAALKPDILLVEKTVSRLAQNFLLQHGITLVLNVKSSVMERVARCTQADIVSTIDGQITRPRLGFCHQFRVQNYTLPDGQTKTLMVFDGCATHLACTVTLRGASAMELKKVKKIVQFMVYVAYNWHLELSFLMDEFALPPPIIEESPIIDDPDELRNLNKLSVNCSYQDSKNDIKEEEKLLKKLHNSLSDSNRNEKSSEVNDSKETSGVGEVTKELLDDFSDPLHSYQISQDDSIFQESVQLCVESISIENCFRKALNDTILSCSPFVRFTVPYLESEAGHNCPLQKYFPKEIYWSAQFFKDTIQKKSSQMDNHVDEIDSTICDSKHIEILQPHPFVFEGLSSSLIDPQVQASLADFRARGGRIRRLCPHEINERNLKNGKLKEQIEIGKIVRENGFTSSQLENKMDCLDPFNHQRLAVLFCSYAVGSTNSPSFCVSPWVVNMDFYGRNDITVGGFLERYCFRSTYMCPNEACETSMVDHIRKFVHANGCVHILLKKLDAPIPRSSTSILMWSWCRICEQVSPLSPMSLDAWSFSFAKYLQLRFHGNLYERRSSSSEQCFHSLHHDHFQYFGYKDMVASFKYTLIVLREIVLPPMMLSINLTLKSVAEIIEDIKVLAVKGSQVYSDILDRLRSLKSECSGSKYEHKVNDFFMQQKNEHGLFREKIEEIQLKLVSPTLQNSKTTSESSSGNSFSEEINIEKDAQTLMWNILDCIVNCKIMITEAVLKWNNKMHDFFNQKKKDERTRSSSMTSMSKTIARESASSVDHLLPLPVCESPSGSSKCSSQENLLLFSSEDQDLPEKDIQECFNADLAIRKIQQLQLEKNLEEAMQEEAASEHSSYTSLISDSSFNDNLENSVDSSRSKKLIDVFIGSTEITASSSQLRLDEIDNSLKSIDGDYKPRGRGHQRSWSDGSNKISFDKPKIKDDEPTENIRSEKKSVKNILSQFLSGSSFSPLSFPFPAEEHYLLPPYDKLPIVIYDQEPSSIIAYALSSSEYEAELQEMKHNLLNSQKDSQNSSPTIKKRLGKFPATSNQPGNSSRDSLDGSTEQQQSMGKKAGVLSFFRGSSTKDSHFRSSKNSSSLSGVDAVQYIPGAGHRDSLEEVESDYGFYSSTEIEKNKLGKQASPNFHIELQFSDNVAKFYCRVYFAEQFCHLRNILFPGGEERYIRSLSRCFHWMARGGKSGSAFCKTLDERFILKQMSRLEVQSFVEFASHYIDYMTKAYKEQRPTVLAKILGVYRIGYRNSHTNTAAKQDLLVMENLFYGHKISQIFDLKGSIRNRLVNTSGKQDADLVLLDENLLKLSIDNPLYIRPHSKTILTLAINNDTQFLSNHLIMDYSLLVGLDELKKELVVGIIDYIRTFTWDKKVEMVVKSTGFLGGQGKTPTILSPVSYRTRFCEAMDRYFLLVPDLWCSLGKGVDC</sequence>
<dbReference type="InterPro" id="IPR044769">
    <property type="entry name" value="PIKfyve_PIPKc"/>
</dbReference>
<evidence type="ECO:0000313" key="34">
    <source>
        <dbReference type="EMBL" id="CFW94242.1"/>
    </source>
</evidence>
<evidence type="ECO:0000256" key="7">
    <source>
        <dbReference type="ARBA" id="ARBA00022723"/>
    </source>
</evidence>
<feature type="compositionally biased region" description="Basic and acidic residues" evidence="30">
    <location>
        <begin position="1651"/>
        <end position="1665"/>
    </location>
</feature>
<comment type="catalytic activity">
    <reaction evidence="20">
        <text>a 1,2-diacyl-sn-glycero-3-phospho-(1D-myo-inositol) + ATP = a 1,2-diacyl-sn-glycero-3-phospho-(1D-myo-inositol-5-phosphate) + ADP + H(+)</text>
        <dbReference type="Rhea" id="RHEA:44680"/>
        <dbReference type="ChEBI" id="CHEBI:15378"/>
        <dbReference type="ChEBI" id="CHEBI:30616"/>
        <dbReference type="ChEBI" id="CHEBI:57795"/>
        <dbReference type="ChEBI" id="CHEBI:57880"/>
        <dbReference type="ChEBI" id="CHEBI:456216"/>
    </reaction>
    <physiologicalReaction direction="left-to-right" evidence="20">
        <dbReference type="Rhea" id="RHEA:44681"/>
    </physiologicalReaction>
</comment>
<dbReference type="Gene3D" id="1.10.10.10">
    <property type="entry name" value="Winged helix-like DNA-binding domain superfamily/Winged helix DNA-binding domain"/>
    <property type="match status" value="1"/>
</dbReference>
<proteinExistence type="evidence at transcript level"/>
<keyword evidence="14" id="KW-0007">Acetylation</keyword>
<dbReference type="PROSITE" id="PS51455">
    <property type="entry name" value="PIPK"/>
    <property type="match status" value="1"/>
</dbReference>
<feature type="compositionally biased region" description="Basic and acidic residues" evidence="30">
    <location>
        <begin position="926"/>
        <end position="939"/>
    </location>
</feature>
<dbReference type="CDD" id="cd03334">
    <property type="entry name" value="Fab1_TCP"/>
    <property type="match status" value="1"/>
</dbReference>
<evidence type="ECO:0000256" key="3">
    <source>
        <dbReference type="ARBA" id="ARBA00012009"/>
    </source>
</evidence>
<dbReference type="SMART" id="SM00049">
    <property type="entry name" value="DEP"/>
    <property type="match status" value="1"/>
</dbReference>
<comment type="catalytic activity">
    <reaction evidence="21">
        <text>a 1,2-diacyl-sn-glycero-3-phospho-(1D-myo-inositol-3-phosphate) + ATP = a 1,2-diacyl-sn-glycero-3-phospho-(1D-myo-inositol-3,5-bisphosphate) + ADP + H(+)</text>
        <dbReference type="Rhea" id="RHEA:13609"/>
        <dbReference type="ChEBI" id="CHEBI:15378"/>
        <dbReference type="ChEBI" id="CHEBI:30616"/>
        <dbReference type="ChEBI" id="CHEBI:57923"/>
        <dbReference type="ChEBI" id="CHEBI:58088"/>
        <dbReference type="ChEBI" id="CHEBI:456216"/>
        <dbReference type="EC" id="2.7.1.150"/>
    </reaction>
    <physiologicalReaction direction="left-to-right" evidence="21">
        <dbReference type="Rhea" id="RHEA:13610"/>
    </physiologicalReaction>
</comment>
<comment type="subcellular location">
    <subcellularLocation>
        <location evidence="18">Cytoplasmic vesicle</location>
        <location evidence="18">Phagosome membrane</location>
        <topology evidence="18">Peripheral membrane protein</topology>
    </subcellularLocation>
    <subcellularLocation>
        <location evidence="1">Early endosome membrane</location>
        <topology evidence="1">Peripheral membrane protein</topology>
    </subcellularLocation>
    <subcellularLocation>
        <location evidence="2">Late endosome membrane</location>
        <topology evidence="2">Peripheral membrane protein</topology>
    </subcellularLocation>
</comment>
<dbReference type="FunFam" id="3.30.810.10:FF:000001">
    <property type="entry name" value="1-phosphatidylinositol 3-phosphate 5-kinase FAB1"/>
    <property type="match status" value="1"/>
</dbReference>
<keyword evidence="9" id="KW-0967">Endosome</keyword>
<dbReference type="EC" id="2.7.1.150" evidence="3"/>
<feature type="compositionally biased region" description="Basic and acidic residues" evidence="30">
    <location>
        <begin position="486"/>
        <end position="496"/>
    </location>
</feature>
<evidence type="ECO:0000256" key="11">
    <source>
        <dbReference type="ARBA" id="ARBA00022777"/>
    </source>
</evidence>